<evidence type="ECO:0000256" key="1">
    <source>
        <dbReference type="ARBA" id="ARBA00008460"/>
    </source>
</evidence>
<gene>
    <name evidence="3" type="ORF">MB2181_01435</name>
</gene>
<proteinExistence type="inferred from homology"/>
<dbReference type="PANTHER" id="PTHR38036:SF1">
    <property type="entry name" value="UPF0250 PROTEIN YBED"/>
    <property type="match status" value="1"/>
</dbReference>
<dbReference type="GO" id="GO:0005829">
    <property type="term" value="C:cytosol"/>
    <property type="evidence" value="ECO:0007669"/>
    <property type="project" value="TreeGrafter"/>
</dbReference>
<dbReference type="OrthoDB" id="9793424at2"/>
<dbReference type="HAMAP" id="MF_00659">
    <property type="entry name" value="UPF0250"/>
    <property type="match status" value="1"/>
</dbReference>
<comment type="caution">
    <text evidence="3">The sequence shown here is derived from an EMBL/GenBank/DDBJ whole genome shotgun (WGS) entry which is preliminary data.</text>
</comment>
<keyword evidence="4" id="KW-1185">Reference proteome</keyword>
<evidence type="ECO:0000313" key="3">
    <source>
        <dbReference type="EMBL" id="EAV46694.1"/>
    </source>
</evidence>
<dbReference type="Pfam" id="PF04359">
    <property type="entry name" value="DUF493"/>
    <property type="match status" value="1"/>
</dbReference>
<evidence type="ECO:0000256" key="2">
    <source>
        <dbReference type="HAMAP-Rule" id="MF_00659"/>
    </source>
</evidence>
<reference evidence="3 4" key="1">
    <citation type="submission" date="2006-11" db="EMBL/GenBank/DDBJ databases">
        <authorList>
            <person name="Giovannoni S."/>
            <person name="Vergin K."/>
            <person name="Ferriera S."/>
            <person name="Johnson J."/>
            <person name="Kravitz S."/>
            <person name="Beeson K."/>
            <person name="Sutton G."/>
            <person name="Rogers Y.-H."/>
            <person name="Friedman R."/>
            <person name="Frazier M."/>
            <person name="Venter J.C."/>
        </authorList>
    </citation>
    <scope>NUCLEOTIDE SEQUENCE [LARGE SCALE GENOMIC DNA]</scope>
    <source>
        <strain evidence="3 4">HTCC2181</strain>
    </source>
</reference>
<sequence>MAIDPSETLIEFPCEFPIKVIGIVSEQYTDNIVRIIQKHAPNFSTDFLDMKESNQGTYISLTCNIYVTSKVQLDNLYKDLSSYPETKFVL</sequence>
<protein>
    <recommendedName>
        <fullName evidence="2">UPF0250 protein MB2181_01435</fullName>
    </recommendedName>
</protein>
<dbReference type="InterPro" id="IPR007454">
    <property type="entry name" value="UPF0250_YbeD-like"/>
</dbReference>
<dbReference type="SUPFAM" id="SSF117991">
    <property type="entry name" value="YbeD/HP0495-like"/>
    <property type="match status" value="1"/>
</dbReference>
<comment type="similarity">
    <text evidence="1 2">Belongs to the UPF0250 family.</text>
</comment>
<evidence type="ECO:0000313" key="4">
    <source>
        <dbReference type="Proteomes" id="UP000054262"/>
    </source>
</evidence>
<dbReference type="InterPro" id="IPR027471">
    <property type="entry name" value="YbeD-like_sf"/>
</dbReference>
<organism evidence="3 4">
    <name type="scientific">Methylophilales bacterium HTCC2181</name>
    <dbReference type="NCBI Taxonomy" id="383631"/>
    <lineage>
        <taxon>Bacteria</taxon>
        <taxon>Pseudomonadati</taxon>
        <taxon>Pseudomonadota</taxon>
        <taxon>Betaproteobacteria</taxon>
        <taxon>Nitrosomonadales</taxon>
        <taxon>OM43 clade</taxon>
    </lineage>
</organism>
<dbReference type="PANTHER" id="PTHR38036">
    <property type="entry name" value="UPF0250 PROTEIN YBED"/>
    <property type="match status" value="1"/>
</dbReference>
<dbReference type="Proteomes" id="UP000054262">
    <property type="component" value="Unassembled WGS sequence"/>
</dbReference>
<name>A0P584_9PROT</name>
<dbReference type="EMBL" id="AAUX01000001">
    <property type="protein sequence ID" value="EAV46694.1"/>
    <property type="molecule type" value="Genomic_DNA"/>
</dbReference>
<dbReference type="Gene3D" id="3.30.70.260">
    <property type="match status" value="1"/>
</dbReference>
<dbReference type="AlphaFoldDB" id="A0P584"/>
<accession>A0P584</accession>